<dbReference type="AlphaFoldDB" id="X1JXY3"/>
<reference evidence="2" key="1">
    <citation type="journal article" date="2014" name="Front. Microbiol.">
        <title>High frequency of phylogenetically diverse reductive dehalogenase-homologous genes in deep subseafloor sedimentary metagenomes.</title>
        <authorList>
            <person name="Kawai M."/>
            <person name="Futagami T."/>
            <person name="Toyoda A."/>
            <person name="Takaki Y."/>
            <person name="Nishi S."/>
            <person name="Hori S."/>
            <person name="Arai W."/>
            <person name="Tsubouchi T."/>
            <person name="Morono Y."/>
            <person name="Uchiyama I."/>
            <person name="Ito T."/>
            <person name="Fujiyama A."/>
            <person name="Inagaki F."/>
            <person name="Takami H."/>
        </authorList>
    </citation>
    <scope>NUCLEOTIDE SEQUENCE</scope>
    <source>
        <strain evidence="2">Expedition CK06-06</strain>
    </source>
</reference>
<feature type="non-terminal residue" evidence="2">
    <location>
        <position position="105"/>
    </location>
</feature>
<gene>
    <name evidence="1" type="ORF">S03H2_71041</name>
    <name evidence="2" type="ORF">S03H2_71042</name>
</gene>
<dbReference type="EMBL" id="BARU01047398">
    <property type="protein sequence ID" value="GAH98987.1"/>
    <property type="molecule type" value="Genomic_DNA"/>
</dbReference>
<protein>
    <submittedName>
        <fullName evidence="2">Uncharacterized protein</fullName>
    </submittedName>
</protein>
<dbReference type="EMBL" id="BARU01047397">
    <property type="protein sequence ID" value="GAH98978.1"/>
    <property type="molecule type" value="Genomic_DNA"/>
</dbReference>
<evidence type="ECO:0000313" key="1">
    <source>
        <dbReference type="EMBL" id="GAH98978.1"/>
    </source>
</evidence>
<name>X1JXY3_9ZZZZ</name>
<accession>X1JXY3</accession>
<comment type="caution">
    <text evidence="2">The sequence shown here is derived from an EMBL/GenBank/DDBJ whole genome shotgun (WGS) entry which is preliminary data.</text>
</comment>
<feature type="non-terminal residue" evidence="2">
    <location>
        <position position="1"/>
    </location>
</feature>
<evidence type="ECO:0000313" key="2">
    <source>
        <dbReference type="EMBL" id="GAH98987.1"/>
    </source>
</evidence>
<organism evidence="2">
    <name type="scientific">marine sediment metagenome</name>
    <dbReference type="NCBI Taxonomy" id="412755"/>
    <lineage>
        <taxon>unclassified sequences</taxon>
        <taxon>metagenomes</taxon>
        <taxon>ecological metagenomes</taxon>
    </lineage>
</organism>
<proteinExistence type="predicted"/>
<sequence>ADSGTTQSYDIYQPNRSTFYTEAINISISFKENSNASEVRAESWVWISTLYANKKAIGSVSTGPEATGGSVIAGRSAGGVSQHVRTNIVVPAGAATAGAASFYLH</sequence>